<proteinExistence type="predicted"/>
<reference evidence="2 3" key="1">
    <citation type="submission" date="2009-02" db="EMBL/GenBank/DDBJ databases">
        <title>Annotation of Streptomyces hygroscopicus strain ATCC 53653.</title>
        <authorList>
            <consortium name="The Broad Institute Genome Sequencing Platform"/>
            <consortium name="Broad Institute Microbial Sequencing Center"/>
            <person name="Fischbach M."/>
            <person name="Godfrey P."/>
            <person name="Ward D."/>
            <person name="Young S."/>
            <person name="Zeng Q."/>
            <person name="Koehrsen M."/>
            <person name="Alvarado L."/>
            <person name="Berlin A.M."/>
            <person name="Bochicchio J."/>
            <person name="Borenstein D."/>
            <person name="Chapman S.B."/>
            <person name="Chen Z."/>
            <person name="Engels R."/>
            <person name="Freedman E."/>
            <person name="Gellesch M."/>
            <person name="Goldberg J."/>
            <person name="Griggs A."/>
            <person name="Gujja S."/>
            <person name="Heilman E.R."/>
            <person name="Heiman D.I."/>
            <person name="Hepburn T.A."/>
            <person name="Howarth C."/>
            <person name="Jen D."/>
            <person name="Larson L."/>
            <person name="Lewis B."/>
            <person name="Mehta T."/>
            <person name="Park D."/>
            <person name="Pearson M."/>
            <person name="Richards J."/>
            <person name="Roberts A."/>
            <person name="Saif S."/>
            <person name="Shea T.D."/>
            <person name="Shenoy N."/>
            <person name="Sisk P."/>
            <person name="Stolte C."/>
            <person name="Sykes S.N."/>
            <person name="Thomson T."/>
            <person name="Walk T."/>
            <person name="White J."/>
            <person name="Yandava C."/>
            <person name="Straight P."/>
            <person name="Clardy J."/>
            <person name="Hung D."/>
            <person name="Kolter R."/>
            <person name="Mekalanos J."/>
            <person name="Walker S."/>
            <person name="Walsh C.T."/>
            <person name="Wieland-Brown L.C."/>
            <person name="Haas B."/>
            <person name="Nusbaum C."/>
            <person name="Birren B."/>
        </authorList>
    </citation>
    <scope>NUCLEOTIDE SEQUENCE [LARGE SCALE GENOMIC DNA]</scope>
    <source>
        <strain evidence="2 3">ATCC 53653</strain>
    </source>
</reference>
<sequence>MGSARDMALSSPNSRISGLPCGIHERGRGLSKDVRMMRMIKGLWRWRRNALRRKTDLAEAWAALVAAVLILLAAPAVGWAAGSLAHGALVRTAQEQRAERHVVAATVVKVLPQPPIDSDPETASARDAQRRVLAQWTGPDGSRHEGTLGAHPAADPGETFRIWTDDHGQLRARPLDSATTATHAALAGIGAGAATAGLIDGARRLVVWRLMRRRYAQWDIAWERARQDWGRADADS</sequence>
<dbReference type="PANTHER" id="PTHR42305:SF1">
    <property type="entry name" value="MEMBRANE PROTEIN RV1733C-RELATED"/>
    <property type="match status" value="1"/>
</dbReference>
<dbReference type="HOGENOM" id="CLU_084215_2_0_11"/>
<dbReference type="Proteomes" id="UP000003963">
    <property type="component" value="Unassembled WGS sequence"/>
</dbReference>
<organism evidence="2 3">
    <name type="scientific">Streptomyces himastatinicus ATCC 53653</name>
    <dbReference type="NCBI Taxonomy" id="457427"/>
    <lineage>
        <taxon>Bacteria</taxon>
        <taxon>Bacillati</taxon>
        <taxon>Actinomycetota</taxon>
        <taxon>Actinomycetes</taxon>
        <taxon>Kitasatosporales</taxon>
        <taxon>Streptomycetaceae</taxon>
        <taxon>Streptomyces</taxon>
        <taxon>Streptomyces violaceusniger group</taxon>
    </lineage>
</organism>
<name>D9WJR8_9ACTN</name>
<dbReference type="PANTHER" id="PTHR42305">
    <property type="entry name" value="MEMBRANE PROTEIN RV1733C-RELATED"/>
    <property type="match status" value="1"/>
</dbReference>
<gene>
    <name evidence="2" type="ORF">SSOG_01208</name>
</gene>
<evidence type="ECO:0000313" key="2">
    <source>
        <dbReference type="EMBL" id="EFL21496.1"/>
    </source>
</evidence>
<feature type="region of interest" description="Disordered" evidence="1">
    <location>
        <begin position="137"/>
        <end position="157"/>
    </location>
</feature>
<dbReference type="EMBL" id="GG657754">
    <property type="protein sequence ID" value="EFL21496.1"/>
    <property type="molecule type" value="Genomic_DNA"/>
</dbReference>
<dbReference type="AlphaFoldDB" id="D9WJR8"/>
<keyword evidence="3" id="KW-1185">Reference proteome</keyword>
<accession>D9WJR8</accession>
<dbReference type="InterPro" id="IPR039708">
    <property type="entry name" value="MT1774/Rv1733c-like"/>
</dbReference>
<protein>
    <submittedName>
        <fullName evidence="2">Putative membrane protein</fullName>
    </submittedName>
</protein>
<evidence type="ECO:0000313" key="3">
    <source>
        <dbReference type="Proteomes" id="UP000003963"/>
    </source>
</evidence>
<evidence type="ECO:0000256" key="1">
    <source>
        <dbReference type="SAM" id="MobiDB-lite"/>
    </source>
</evidence>
<dbReference type="STRING" id="457427.SSOG_01208"/>